<proteinExistence type="predicted"/>
<evidence type="ECO:0008006" key="4">
    <source>
        <dbReference type="Google" id="ProtNLM"/>
    </source>
</evidence>
<keyword evidence="1" id="KW-1133">Transmembrane helix</keyword>
<dbReference type="AlphaFoldDB" id="A0A0G2AVD8"/>
<evidence type="ECO:0000313" key="2">
    <source>
        <dbReference type="EMBL" id="KKW36854.1"/>
    </source>
</evidence>
<organism evidence="2 3">
    <name type="scientific">Candidatus Giovannonibacteria bacterium GW2011_GWA2_53_7</name>
    <dbReference type="NCBI Taxonomy" id="1618650"/>
    <lineage>
        <taxon>Bacteria</taxon>
        <taxon>Candidatus Giovannoniibacteriota</taxon>
    </lineage>
</organism>
<keyword evidence="1" id="KW-0812">Transmembrane</keyword>
<dbReference type="EMBL" id="LCRM01000011">
    <property type="protein sequence ID" value="KKW36854.1"/>
    <property type="molecule type" value="Genomic_DNA"/>
</dbReference>
<accession>A0A0G2AVD8</accession>
<name>A0A0G2AVD8_9BACT</name>
<protein>
    <recommendedName>
        <fullName evidence="4">DUF5673 domain-containing protein</fullName>
    </recommendedName>
</protein>
<gene>
    <name evidence="2" type="ORF">UY81_C0011G0009</name>
</gene>
<evidence type="ECO:0000313" key="3">
    <source>
        <dbReference type="Proteomes" id="UP000034290"/>
    </source>
</evidence>
<reference evidence="2 3" key="1">
    <citation type="journal article" date="2015" name="Nature">
        <title>rRNA introns, odd ribosomes, and small enigmatic genomes across a large radiation of phyla.</title>
        <authorList>
            <person name="Brown C.T."/>
            <person name="Hug L.A."/>
            <person name="Thomas B.C."/>
            <person name="Sharon I."/>
            <person name="Castelle C.J."/>
            <person name="Singh A."/>
            <person name="Wilkins M.J."/>
            <person name="Williams K.H."/>
            <person name="Banfield J.F."/>
        </authorList>
    </citation>
    <scope>NUCLEOTIDE SEQUENCE [LARGE SCALE GENOMIC DNA]</scope>
</reference>
<evidence type="ECO:0000256" key="1">
    <source>
        <dbReference type="SAM" id="Phobius"/>
    </source>
</evidence>
<sequence>MEETSQETDGILLAWAIPEYEKHDRGMRWYVISSIIGVGLVLFAILTANFLFAIILVMVGIIMFLSSQRDPDWVPFAITPGGFLIGTHFHPFYEFRNFSVLYQPPQLKCLYLVSETRVRPTIKIPLEDMDPNAVRNLLLEVLPEDLERVEESLTELILRVYKL</sequence>
<dbReference type="Proteomes" id="UP000034290">
    <property type="component" value="Unassembled WGS sequence"/>
</dbReference>
<keyword evidence="1" id="KW-0472">Membrane</keyword>
<comment type="caution">
    <text evidence="2">The sequence shown here is derived from an EMBL/GenBank/DDBJ whole genome shotgun (WGS) entry which is preliminary data.</text>
</comment>
<feature type="transmembrane region" description="Helical" evidence="1">
    <location>
        <begin position="29"/>
        <end position="62"/>
    </location>
</feature>